<dbReference type="PRINTS" id="PR00081">
    <property type="entry name" value="GDHRDH"/>
</dbReference>
<dbReference type="PROSITE" id="PS00061">
    <property type="entry name" value="ADH_SHORT"/>
    <property type="match status" value="1"/>
</dbReference>
<feature type="domain" description="Ketoreductase" evidence="3">
    <location>
        <begin position="7"/>
        <end position="186"/>
    </location>
</feature>
<evidence type="ECO:0000256" key="1">
    <source>
        <dbReference type="ARBA" id="ARBA00006484"/>
    </source>
</evidence>
<comment type="similarity">
    <text evidence="1">Belongs to the short-chain dehydrogenases/reductases (SDR) family.</text>
</comment>
<sequence length="251" mass="26081">MPEFKQGTVVVTGGSRGIGASISLELARAGLHVACLSRSGELPDAGGLDTAARARLTALRCDITDAASVQAAFAAVPALFGLQVVGLVNNAGIHLQGPSASFPIADFDRVMQTNAASLLLASQVAYPYLREAGSALIVNIGSFYDKLGVRGNVAYCASKAAVGAISRCLAVEWARDGIQVVNIAPGYIETDLNREEMNEGALQAFLKKRIPTGGPAQSADIGRLSAMLFRLPGRFLTGETIYIDGGQGMAL</sequence>
<dbReference type="SUPFAM" id="SSF51735">
    <property type="entry name" value="NAD(P)-binding Rossmann-fold domains"/>
    <property type="match status" value="1"/>
</dbReference>
<dbReference type="CDD" id="cd05233">
    <property type="entry name" value="SDR_c"/>
    <property type="match status" value="1"/>
</dbReference>
<dbReference type="GO" id="GO:0016491">
    <property type="term" value="F:oxidoreductase activity"/>
    <property type="evidence" value="ECO:0007669"/>
    <property type="project" value="UniProtKB-KW"/>
</dbReference>
<dbReference type="PANTHER" id="PTHR43669:SF3">
    <property type="entry name" value="ALCOHOL DEHYDROGENASE, PUTATIVE (AFU_ORTHOLOGUE AFUA_3G03445)-RELATED"/>
    <property type="match status" value="1"/>
</dbReference>
<evidence type="ECO:0000259" key="3">
    <source>
        <dbReference type="SMART" id="SM00822"/>
    </source>
</evidence>
<dbReference type="Gene3D" id="3.40.50.720">
    <property type="entry name" value="NAD(P)-binding Rossmann-like Domain"/>
    <property type="match status" value="1"/>
</dbReference>
<comment type="caution">
    <text evidence="4">The sequence shown here is derived from an EMBL/GenBank/DDBJ whole genome shotgun (WGS) entry which is preliminary data.</text>
</comment>
<dbReference type="Pfam" id="PF13561">
    <property type="entry name" value="adh_short_C2"/>
    <property type="match status" value="1"/>
</dbReference>
<evidence type="ECO:0000313" key="5">
    <source>
        <dbReference type="Proteomes" id="UP000255165"/>
    </source>
</evidence>
<dbReference type="FunFam" id="3.40.50.720:FF:000084">
    <property type="entry name" value="Short-chain dehydrogenase reductase"/>
    <property type="match status" value="1"/>
</dbReference>
<keyword evidence="2" id="KW-0560">Oxidoreductase</keyword>
<proteinExistence type="inferred from homology"/>
<organism evidence="4 5">
    <name type="scientific">Cupriavidus lacunae</name>
    <dbReference type="NCBI Taxonomy" id="2666307"/>
    <lineage>
        <taxon>Bacteria</taxon>
        <taxon>Pseudomonadati</taxon>
        <taxon>Pseudomonadota</taxon>
        <taxon>Betaproteobacteria</taxon>
        <taxon>Burkholderiales</taxon>
        <taxon>Burkholderiaceae</taxon>
        <taxon>Cupriavidus</taxon>
    </lineage>
</organism>
<dbReference type="InterPro" id="IPR020904">
    <property type="entry name" value="Sc_DH/Rdtase_CS"/>
</dbReference>
<reference evidence="5" key="1">
    <citation type="submission" date="2018-06" db="EMBL/GenBank/DDBJ databases">
        <authorList>
            <person name="Feng T."/>
            <person name="Jeon C.O."/>
        </authorList>
    </citation>
    <scope>NUCLEOTIDE SEQUENCE [LARGE SCALE GENOMIC DNA]</scope>
    <source>
        <strain evidence="5">S23</strain>
    </source>
</reference>
<accession>A0A370NLY0</accession>
<dbReference type="AlphaFoldDB" id="A0A370NLY0"/>
<keyword evidence="5" id="KW-1185">Reference proteome</keyword>
<dbReference type="InterPro" id="IPR002347">
    <property type="entry name" value="SDR_fam"/>
</dbReference>
<name>A0A370NLY0_9BURK</name>
<dbReference type="PANTHER" id="PTHR43669">
    <property type="entry name" value="5-KETO-D-GLUCONATE 5-REDUCTASE"/>
    <property type="match status" value="1"/>
</dbReference>
<dbReference type="EMBL" id="QKWJ01000061">
    <property type="protein sequence ID" value="RDK06498.1"/>
    <property type="molecule type" value="Genomic_DNA"/>
</dbReference>
<dbReference type="Proteomes" id="UP000255165">
    <property type="component" value="Unassembled WGS sequence"/>
</dbReference>
<protein>
    <submittedName>
        <fullName evidence="4">SDR family NAD(P)-dependent oxidoreductase</fullName>
    </submittedName>
</protein>
<dbReference type="RefSeq" id="WP_115215065.1">
    <property type="nucleotide sequence ID" value="NZ_QKWJ01000061.1"/>
</dbReference>
<evidence type="ECO:0000313" key="4">
    <source>
        <dbReference type="EMBL" id="RDK06498.1"/>
    </source>
</evidence>
<evidence type="ECO:0000256" key="2">
    <source>
        <dbReference type="ARBA" id="ARBA00023002"/>
    </source>
</evidence>
<dbReference type="PRINTS" id="PR00080">
    <property type="entry name" value="SDRFAMILY"/>
</dbReference>
<dbReference type="SMART" id="SM00822">
    <property type="entry name" value="PKS_KR"/>
    <property type="match status" value="1"/>
</dbReference>
<dbReference type="InterPro" id="IPR057326">
    <property type="entry name" value="KR_dom"/>
</dbReference>
<gene>
    <name evidence="4" type="ORF">DN412_30965</name>
</gene>
<dbReference type="InterPro" id="IPR036291">
    <property type="entry name" value="NAD(P)-bd_dom_sf"/>
</dbReference>